<dbReference type="InterPro" id="IPR009866">
    <property type="entry name" value="NADH_UbQ_OxRdtase_NDUFB4_su"/>
</dbReference>
<dbReference type="Proteomes" id="UP000007110">
    <property type="component" value="Unassembled WGS sequence"/>
</dbReference>
<reference evidence="17" key="1">
    <citation type="submission" date="2015-02" db="EMBL/GenBank/DDBJ databases">
        <title>Genome sequencing for Strongylocentrotus purpuratus.</title>
        <authorList>
            <person name="Murali S."/>
            <person name="Liu Y."/>
            <person name="Vee V."/>
            <person name="English A."/>
            <person name="Wang M."/>
            <person name="Skinner E."/>
            <person name="Han Y."/>
            <person name="Muzny D.M."/>
            <person name="Worley K.C."/>
            <person name="Gibbs R.A."/>
        </authorList>
    </citation>
    <scope>NUCLEOTIDE SEQUENCE</scope>
</reference>
<accession>A0A7M7PI20</accession>
<dbReference type="Pfam" id="PF07225">
    <property type="entry name" value="NDUF_B4"/>
    <property type="match status" value="1"/>
</dbReference>
<dbReference type="GeneID" id="105446793"/>
<comment type="similarity">
    <text evidence="2">Belongs to the complex I NDUFB4 subunit family.</text>
</comment>
<dbReference type="AlphaFoldDB" id="A0A7M7PI20"/>
<keyword evidence="17" id="KW-1185">Reference proteome</keyword>
<evidence type="ECO:0000313" key="17">
    <source>
        <dbReference type="Proteomes" id="UP000007110"/>
    </source>
</evidence>
<evidence type="ECO:0000313" key="16">
    <source>
        <dbReference type="EnsemblMetazoa" id="XP_030850553"/>
    </source>
</evidence>
<proteinExistence type="inferred from homology"/>
<keyword evidence="8" id="KW-0249">Electron transport</keyword>
<dbReference type="OMA" id="RWNHARH"/>
<evidence type="ECO:0000256" key="6">
    <source>
        <dbReference type="ARBA" id="ARBA00022692"/>
    </source>
</evidence>
<evidence type="ECO:0000256" key="3">
    <source>
        <dbReference type="ARBA" id="ARBA00018681"/>
    </source>
</evidence>
<evidence type="ECO:0000256" key="9">
    <source>
        <dbReference type="ARBA" id="ARBA00022989"/>
    </source>
</evidence>
<evidence type="ECO:0000256" key="2">
    <source>
        <dbReference type="ARBA" id="ARBA00007260"/>
    </source>
</evidence>
<dbReference type="GO" id="GO:0005743">
    <property type="term" value="C:mitochondrial inner membrane"/>
    <property type="evidence" value="ECO:0007669"/>
    <property type="project" value="UniProtKB-SubCell"/>
</dbReference>
<keyword evidence="5" id="KW-0679">Respiratory chain</keyword>
<comment type="subcellular location">
    <subcellularLocation>
        <location evidence="1">Mitochondrion inner membrane</location>
        <topology evidence="1">Single-pass membrane protein</topology>
    </subcellularLocation>
</comment>
<protein>
    <recommendedName>
        <fullName evidence="3">NADH dehydrogenase [ubiquinone] 1 beta subcomplex subunit 4</fullName>
    </recommendedName>
    <alternativeName>
        <fullName evidence="12">Complex I-B15</fullName>
    </alternativeName>
    <alternativeName>
        <fullName evidence="13">NADH-ubiquinone oxidoreductase B15 subunit</fullName>
    </alternativeName>
</protein>
<keyword evidence="6 15" id="KW-0812">Transmembrane</keyword>
<dbReference type="PANTHER" id="PTHR15469">
    <property type="entry name" value="NADH-UBIQUINONE OXIDOREDUCTASE B15 SUBUNIT"/>
    <property type="match status" value="1"/>
</dbReference>
<sequence>MAPSTEWGVPAAEKQAELQRSQIRSKIRNDYQRKINNPRHTGSLIDPAYFRWNYARHNSYAYFKATKLTSITGAIMGIAIPAGLIYFFYRHRKYTQEMYDSGQWAKPRNLVNG</sequence>
<feature type="region of interest" description="Disordered" evidence="14">
    <location>
        <begin position="1"/>
        <end position="20"/>
    </location>
</feature>
<evidence type="ECO:0000256" key="4">
    <source>
        <dbReference type="ARBA" id="ARBA00022448"/>
    </source>
</evidence>
<evidence type="ECO:0000256" key="12">
    <source>
        <dbReference type="ARBA" id="ARBA00030212"/>
    </source>
</evidence>
<dbReference type="FunCoup" id="A0A7M7PI20">
    <property type="interactions" value="1212"/>
</dbReference>
<reference evidence="16" key="2">
    <citation type="submission" date="2021-01" db="UniProtKB">
        <authorList>
            <consortium name="EnsemblMetazoa"/>
        </authorList>
    </citation>
    <scope>IDENTIFICATION</scope>
</reference>
<dbReference type="KEGG" id="spu:105446793"/>
<keyword evidence="10" id="KW-0496">Mitochondrion</keyword>
<keyword evidence="11 15" id="KW-0472">Membrane</keyword>
<evidence type="ECO:0000256" key="5">
    <source>
        <dbReference type="ARBA" id="ARBA00022660"/>
    </source>
</evidence>
<evidence type="ECO:0000256" key="15">
    <source>
        <dbReference type="SAM" id="Phobius"/>
    </source>
</evidence>
<evidence type="ECO:0000256" key="14">
    <source>
        <dbReference type="SAM" id="MobiDB-lite"/>
    </source>
</evidence>
<evidence type="ECO:0000256" key="1">
    <source>
        <dbReference type="ARBA" id="ARBA00004434"/>
    </source>
</evidence>
<dbReference type="EnsemblMetazoa" id="XM_030994693">
    <property type="protein sequence ID" value="XP_030850553"/>
    <property type="gene ID" value="LOC105446793"/>
</dbReference>
<keyword evidence="4" id="KW-0813">Transport</keyword>
<dbReference type="RefSeq" id="XP_030850553.1">
    <property type="nucleotide sequence ID" value="XM_030994693.1"/>
</dbReference>
<keyword evidence="9 15" id="KW-1133">Transmembrane helix</keyword>
<evidence type="ECO:0000256" key="13">
    <source>
        <dbReference type="ARBA" id="ARBA00030987"/>
    </source>
</evidence>
<evidence type="ECO:0000256" key="10">
    <source>
        <dbReference type="ARBA" id="ARBA00023128"/>
    </source>
</evidence>
<name>A0A7M7PI20_STRPU</name>
<evidence type="ECO:0000256" key="8">
    <source>
        <dbReference type="ARBA" id="ARBA00022982"/>
    </source>
</evidence>
<dbReference type="CTD" id="4710"/>
<dbReference type="OrthoDB" id="5818798at2759"/>
<feature type="transmembrane region" description="Helical" evidence="15">
    <location>
        <begin position="68"/>
        <end position="89"/>
    </location>
</feature>
<dbReference type="PANTHER" id="PTHR15469:SF0">
    <property type="entry name" value="NADH DEHYDROGENASE [UBIQUINONE] 1 BETA SUBCOMPLEX SUBUNIT 4"/>
    <property type="match status" value="1"/>
</dbReference>
<organism evidence="16 17">
    <name type="scientific">Strongylocentrotus purpuratus</name>
    <name type="common">Purple sea urchin</name>
    <dbReference type="NCBI Taxonomy" id="7668"/>
    <lineage>
        <taxon>Eukaryota</taxon>
        <taxon>Metazoa</taxon>
        <taxon>Echinodermata</taxon>
        <taxon>Eleutherozoa</taxon>
        <taxon>Echinozoa</taxon>
        <taxon>Echinoidea</taxon>
        <taxon>Euechinoidea</taxon>
        <taxon>Echinacea</taxon>
        <taxon>Camarodonta</taxon>
        <taxon>Echinidea</taxon>
        <taxon>Strongylocentrotidae</taxon>
        <taxon>Strongylocentrotus</taxon>
    </lineage>
</organism>
<dbReference type="InParanoid" id="A0A7M7PI20"/>
<evidence type="ECO:0000256" key="7">
    <source>
        <dbReference type="ARBA" id="ARBA00022792"/>
    </source>
</evidence>
<keyword evidence="7" id="KW-0999">Mitochondrion inner membrane</keyword>
<evidence type="ECO:0000256" key="11">
    <source>
        <dbReference type="ARBA" id="ARBA00023136"/>
    </source>
</evidence>